<protein>
    <submittedName>
        <fullName evidence="14">TonB-dependent receptor</fullName>
    </submittedName>
</protein>
<feature type="domain" description="Secretin/TonB short N-terminal" evidence="13">
    <location>
        <begin position="58"/>
        <end position="109"/>
    </location>
</feature>
<evidence type="ECO:0000256" key="12">
    <source>
        <dbReference type="SAM" id="SignalP"/>
    </source>
</evidence>
<sequence length="971" mass="105063">MTRRRFRTGHGKGLLLAALCAAPVVPLRAENVPAAIEYRIEPGPLGDALTAFARQSGLQILFDAALVSGRRSSGVAARTPARETLAALLNGSGLIAEPVNANTYVLKPRPAAKPLLPPRQVPPRARTAETTAAAATALTPVQVTGSHIRRAEWEGASPVSVITREEIERSGLRSLIDVLRTQPAIEVAMRPEVMAASPAANYAYGGAAGASTVGMRGLGARATLVLVDGRRLAPYGLTLGGAGQVVDLNAIPLSLIERVEILRDGASAIYGADAIGGVINIILRRSFDGAQASVDYGVSSRGDAQRRGASATLGAGQGPVRVLLHADWSEREPLTGAGRDWYTLDRRGQGLGDSRSLYSFPGNYLYVDSKGEAGLAPVPGCAPRLQDEDGLCRLDEAKYTTIQTGQNVRSLFLRASRELDAAAELHAEMRLAKVDQHQEAAPFALGLLLPPGTDGSPRPDATVLVLYSFADVGPIRETTESLSHALDLGGKWRWGDWQWNADLSLQGNGVSDRIEGFLKPSEVLRLFDEGRYRLGGPNAADALAQLSPTLRRKGRSTLTEFVVSASGPLWEMPAGAAMLGLGAEARHTQVKDVPDPLLQSDDRLFGERSYVQRASSNSAAAYAELELPLSPRLSGELAWRFDRSQQVGSAVSPKLGLRWRAAESLLLRATAAEGYRPPSLLDLNRPTVLSEQRELQVPAELGPCAEVIDTPFALESNSIECRLRIFSGSNPRGLEAETSRSHTLGFVYTPNEDFSLGVDLYDIRRQQEISVLPLEYALQQPEQFPGFLQHDKEGRLIGLRRYPVNLGRTQTRGVDLASQYRFLQSGGADWIARLDATYADRREAQTRDDAAPIHLLGYDSNPRLRARLGLDFSRAPWTATANVTYIGAYRNTKFAGDTLSCAQDAPCRTPGFATLDLGLRYEGSAHWNAAFNVLNALDRKPVYNNADSANYNVLFDDPVGRYYSLSLGYRF</sequence>
<keyword evidence="5 10" id="KW-0812">Transmembrane</keyword>
<gene>
    <name evidence="14" type="ORF">NM961_12520</name>
</gene>
<accession>A0ABT1QTC9</accession>
<evidence type="ECO:0000256" key="6">
    <source>
        <dbReference type="ARBA" id="ARBA00023004"/>
    </source>
</evidence>
<dbReference type="EMBL" id="JANFQO010000010">
    <property type="protein sequence ID" value="MCQ4165534.1"/>
    <property type="molecule type" value="Genomic_DNA"/>
</dbReference>
<dbReference type="InterPro" id="IPR039426">
    <property type="entry name" value="TonB-dep_rcpt-like"/>
</dbReference>
<evidence type="ECO:0000256" key="10">
    <source>
        <dbReference type="PROSITE-ProRule" id="PRU01360"/>
    </source>
</evidence>
<dbReference type="InterPro" id="IPR037066">
    <property type="entry name" value="Plug_dom_sf"/>
</dbReference>
<feature type="chain" id="PRO_5045562678" evidence="12">
    <location>
        <begin position="30"/>
        <end position="971"/>
    </location>
</feature>
<keyword evidence="12" id="KW-0732">Signal</keyword>
<organism evidence="14 15">
    <name type="scientific">Tahibacter harae</name>
    <dbReference type="NCBI Taxonomy" id="2963937"/>
    <lineage>
        <taxon>Bacteria</taxon>
        <taxon>Pseudomonadati</taxon>
        <taxon>Pseudomonadota</taxon>
        <taxon>Gammaproteobacteria</taxon>
        <taxon>Lysobacterales</taxon>
        <taxon>Rhodanobacteraceae</taxon>
        <taxon>Tahibacter</taxon>
    </lineage>
</organism>
<evidence type="ECO:0000256" key="3">
    <source>
        <dbReference type="ARBA" id="ARBA00022452"/>
    </source>
</evidence>
<dbReference type="RefSeq" id="WP_255914724.1">
    <property type="nucleotide sequence ID" value="NZ_JANFQO010000010.1"/>
</dbReference>
<dbReference type="Gene3D" id="2.170.130.10">
    <property type="entry name" value="TonB-dependent receptor, plug domain"/>
    <property type="match status" value="1"/>
</dbReference>
<dbReference type="PANTHER" id="PTHR47234:SF2">
    <property type="entry name" value="TONB-DEPENDENT RECEPTOR"/>
    <property type="match status" value="1"/>
</dbReference>
<keyword evidence="9 10" id="KW-0998">Cell outer membrane</keyword>
<evidence type="ECO:0000313" key="14">
    <source>
        <dbReference type="EMBL" id="MCQ4165534.1"/>
    </source>
</evidence>
<keyword evidence="4" id="KW-0406">Ion transport</keyword>
<proteinExistence type="inferred from homology"/>
<keyword evidence="3 10" id="KW-1134">Transmembrane beta strand</keyword>
<dbReference type="Gene3D" id="2.40.170.20">
    <property type="entry name" value="TonB-dependent receptor, beta-barrel domain"/>
    <property type="match status" value="1"/>
</dbReference>
<evidence type="ECO:0000256" key="5">
    <source>
        <dbReference type="ARBA" id="ARBA00022692"/>
    </source>
</evidence>
<evidence type="ECO:0000256" key="8">
    <source>
        <dbReference type="ARBA" id="ARBA00023136"/>
    </source>
</evidence>
<dbReference type="Gene3D" id="3.55.50.30">
    <property type="match status" value="1"/>
</dbReference>
<evidence type="ECO:0000256" key="11">
    <source>
        <dbReference type="RuleBase" id="RU003357"/>
    </source>
</evidence>
<evidence type="ECO:0000256" key="4">
    <source>
        <dbReference type="ARBA" id="ARBA00022496"/>
    </source>
</evidence>
<dbReference type="Pfam" id="PF07715">
    <property type="entry name" value="Plug"/>
    <property type="match status" value="1"/>
</dbReference>
<evidence type="ECO:0000256" key="1">
    <source>
        <dbReference type="ARBA" id="ARBA00004571"/>
    </source>
</evidence>
<evidence type="ECO:0000256" key="9">
    <source>
        <dbReference type="ARBA" id="ARBA00023237"/>
    </source>
</evidence>
<evidence type="ECO:0000313" key="15">
    <source>
        <dbReference type="Proteomes" id="UP001165498"/>
    </source>
</evidence>
<keyword evidence="7 11" id="KW-0798">TonB box</keyword>
<dbReference type="InterPro" id="IPR036942">
    <property type="entry name" value="Beta-barrel_TonB_sf"/>
</dbReference>
<keyword evidence="2 10" id="KW-0813">Transport</keyword>
<feature type="signal peptide" evidence="12">
    <location>
        <begin position="1"/>
        <end position="29"/>
    </location>
</feature>
<keyword evidence="14" id="KW-0675">Receptor</keyword>
<comment type="similarity">
    <text evidence="10 11">Belongs to the TonB-dependent receptor family.</text>
</comment>
<dbReference type="Pfam" id="PF00593">
    <property type="entry name" value="TonB_dep_Rec_b-barrel"/>
    <property type="match status" value="1"/>
</dbReference>
<dbReference type="InterPro" id="IPR000531">
    <property type="entry name" value="Beta-barrel_TonB"/>
</dbReference>
<keyword evidence="8 10" id="KW-0472">Membrane</keyword>
<dbReference type="Pfam" id="PF07660">
    <property type="entry name" value="STN"/>
    <property type="match status" value="1"/>
</dbReference>
<reference evidence="14" key="1">
    <citation type="submission" date="2022-07" db="EMBL/GenBank/DDBJ databases">
        <title>Tahibacter sp., a new gammaproteobacterium isolated from the silt sample collected at pig farm.</title>
        <authorList>
            <person name="Chen H."/>
        </authorList>
    </citation>
    <scope>NUCLEOTIDE SEQUENCE</scope>
    <source>
        <strain evidence="14">P2K</strain>
    </source>
</reference>
<keyword evidence="4" id="KW-0410">Iron transport</keyword>
<keyword evidence="6" id="KW-0408">Iron</keyword>
<evidence type="ECO:0000256" key="7">
    <source>
        <dbReference type="ARBA" id="ARBA00023077"/>
    </source>
</evidence>
<evidence type="ECO:0000259" key="13">
    <source>
        <dbReference type="SMART" id="SM00965"/>
    </source>
</evidence>
<dbReference type="SMART" id="SM00965">
    <property type="entry name" value="STN"/>
    <property type="match status" value="1"/>
</dbReference>
<dbReference type="PANTHER" id="PTHR47234">
    <property type="match status" value="1"/>
</dbReference>
<keyword evidence="15" id="KW-1185">Reference proteome</keyword>
<name>A0ABT1QTC9_9GAMM</name>
<comment type="caution">
    <text evidence="14">The sequence shown here is derived from an EMBL/GenBank/DDBJ whole genome shotgun (WGS) entry which is preliminary data.</text>
</comment>
<comment type="subcellular location">
    <subcellularLocation>
        <location evidence="1 10">Cell outer membrane</location>
        <topology evidence="1 10">Multi-pass membrane protein</topology>
    </subcellularLocation>
</comment>
<dbReference type="InterPro" id="IPR012910">
    <property type="entry name" value="Plug_dom"/>
</dbReference>
<dbReference type="Proteomes" id="UP001165498">
    <property type="component" value="Unassembled WGS sequence"/>
</dbReference>
<dbReference type="SUPFAM" id="SSF56935">
    <property type="entry name" value="Porins"/>
    <property type="match status" value="1"/>
</dbReference>
<dbReference type="PROSITE" id="PS52016">
    <property type="entry name" value="TONB_DEPENDENT_REC_3"/>
    <property type="match status" value="1"/>
</dbReference>
<evidence type="ECO:0000256" key="2">
    <source>
        <dbReference type="ARBA" id="ARBA00022448"/>
    </source>
</evidence>
<dbReference type="CDD" id="cd01347">
    <property type="entry name" value="ligand_gated_channel"/>
    <property type="match status" value="1"/>
</dbReference>
<dbReference type="InterPro" id="IPR011662">
    <property type="entry name" value="Secretin/TonB_short_N"/>
</dbReference>